<feature type="signal peptide" evidence="2">
    <location>
        <begin position="1"/>
        <end position="26"/>
    </location>
</feature>
<organism evidence="4 5">
    <name type="scientific">Saccharopolyspora montiporae</name>
    <dbReference type="NCBI Taxonomy" id="2781240"/>
    <lineage>
        <taxon>Bacteria</taxon>
        <taxon>Bacillati</taxon>
        <taxon>Actinomycetota</taxon>
        <taxon>Actinomycetes</taxon>
        <taxon>Pseudonocardiales</taxon>
        <taxon>Pseudonocardiaceae</taxon>
        <taxon>Saccharopolyspora</taxon>
    </lineage>
</organism>
<feature type="chain" id="PRO_5037794122" description="DUF676 domain-containing protein" evidence="2">
    <location>
        <begin position="27"/>
        <end position="325"/>
    </location>
</feature>
<dbReference type="Gene3D" id="3.40.50.1820">
    <property type="entry name" value="alpha/beta hydrolase"/>
    <property type="match status" value="1"/>
</dbReference>
<dbReference type="InterPro" id="IPR029058">
    <property type="entry name" value="AB_hydrolase_fold"/>
</dbReference>
<evidence type="ECO:0000256" key="1">
    <source>
        <dbReference type="SAM" id="MobiDB-lite"/>
    </source>
</evidence>
<protein>
    <recommendedName>
        <fullName evidence="3">DUF676 domain-containing protein</fullName>
    </recommendedName>
</protein>
<accession>A0A929BDD5</accession>
<evidence type="ECO:0000256" key="2">
    <source>
        <dbReference type="SAM" id="SignalP"/>
    </source>
</evidence>
<dbReference type="AlphaFoldDB" id="A0A929BDD5"/>
<proteinExistence type="predicted"/>
<name>A0A929BDD5_9PSEU</name>
<dbReference type="EMBL" id="JADEYC010000039">
    <property type="protein sequence ID" value="MBE9376300.1"/>
    <property type="molecule type" value="Genomic_DNA"/>
</dbReference>
<evidence type="ECO:0000313" key="4">
    <source>
        <dbReference type="EMBL" id="MBE9376300.1"/>
    </source>
</evidence>
<dbReference type="SUPFAM" id="SSF53474">
    <property type="entry name" value="alpha/beta-Hydrolases"/>
    <property type="match status" value="1"/>
</dbReference>
<dbReference type="InterPro" id="IPR007751">
    <property type="entry name" value="DUF676_lipase-like"/>
</dbReference>
<feature type="region of interest" description="Disordered" evidence="1">
    <location>
        <begin position="25"/>
        <end position="45"/>
    </location>
</feature>
<keyword evidence="2" id="KW-0732">Signal</keyword>
<feature type="domain" description="DUF676" evidence="3">
    <location>
        <begin position="135"/>
        <end position="200"/>
    </location>
</feature>
<reference evidence="4" key="1">
    <citation type="submission" date="2020-10" db="EMBL/GenBank/DDBJ databases">
        <title>Diversity and distribution of actinomycetes associated with coral in the coast of Hainan.</title>
        <authorList>
            <person name="Li F."/>
        </authorList>
    </citation>
    <scope>NUCLEOTIDE SEQUENCE</scope>
    <source>
        <strain evidence="4">HNM0983</strain>
    </source>
</reference>
<evidence type="ECO:0000313" key="5">
    <source>
        <dbReference type="Proteomes" id="UP000598360"/>
    </source>
</evidence>
<gene>
    <name evidence="4" type="ORF">IQ251_17765</name>
</gene>
<sequence>MRHTTRATTAIAIAGIVGATLTGASAAQPDGSAAQPEDPGAQAQNPVYFVHGWGDEAKDCTDTWGNAVEHFAETEGMAPSKLHMLQYYDGDYADDDACNERAGGELTYADISGDGENDGTNDTRIRHVAAAFAHQLADEHDGEKIDIVAHSMGGLITRVALLGTAQGWDDFPTDSDGSPAELNVDDVVTLGTPHQGVIQKFGNTNDDTQWKSMDPDSEFMRVLHLPENRLSRDWAQDVDWSFVGSNEDDTVTGESAIDIGFHADHKYLYRGGNELEVTHGTIRTFVAGDHHFNLRHTHVGEGTTDTTEGRAPVALAWRAITDKDR</sequence>
<evidence type="ECO:0000259" key="3">
    <source>
        <dbReference type="Pfam" id="PF05057"/>
    </source>
</evidence>
<comment type="caution">
    <text evidence="4">The sequence shown here is derived from an EMBL/GenBank/DDBJ whole genome shotgun (WGS) entry which is preliminary data.</text>
</comment>
<dbReference type="Pfam" id="PF05057">
    <property type="entry name" value="DUF676"/>
    <property type="match status" value="1"/>
</dbReference>
<dbReference type="RefSeq" id="WP_193929833.1">
    <property type="nucleotide sequence ID" value="NZ_JADEYC010000039.1"/>
</dbReference>
<dbReference type="Proteomes" id="UP000598360">
    <property type="component" value="Unassembled WGS sequence"/>
</dbReference>
<keyword evidence="5" id="KW-1185">Reference proteome</keyword>